<dbReference type="GO" id="GO:0005886">
    <property type="term" value="C:plasma membrane"/>
    <property type="evidence" value="ECO:0007669"/>
    <property type="project" value="UniProtKB-SubCell"/>
</dbReference>
<feature type="transmembrane region" description="Helical" evidence="6">
    <location>
        <begin position="58"/>
        <end position="80"/>
    </location>
</feature>
<evidence type="ECO:0000256" key="4">
    <source>
        <dbReference type="ARBA" id="ARBA00022989"/>
    </source>
</evidence>
<feature type="transmembrane region" description="Helical" evidence="6">
    <location>
        <begin position="33"/>
        <end position="51"/>
    </location>
</feature>
<dbReference type="OrthoDB" id="8253900at2"/>
<keyword evidence="3 6" id="KW-0812">Transmembrane</keyword>
<comment type="caution">
    <text evidence="7">The sequence shown here is derived from an EMBL/GenBank/DDBJ whole genome shotgun (WGS) entry which is preliminary data.</text>
</comment>
<name>A0A3L7A747_9HYPH</name>
<dbReference type="AlphaFoldDB" id="A0A3L7A747"/>
<evidence type="ECO:0000256" key="1">
    <source>
        <dbReference type="ARBA" id="ARBA00004651"/>
    </source>
</evidence>
<dbReference type="InterPro" id="IPR007208">
    <property type="entry name" value="MrpF/PhaF-like"/>
</dbReference>
<comment type="subcellular location">
    <subcellularLocation>
        <location evidence="1">Cell membrane</location>
        <topology evidence="1">Multi-pass membrane protein</topology>
    </subcellularLocation>
</comment>
<evidence type="ECO:0000256" key="5">
    <source>
        <dbReference type="ARBA" id="ARBA00023136"/>
    </source>
</evidence>
<reference evidence="7 8" key="1">
    <citation type="submission" date="2018-10" db="EMBL/GenBank/DDBJ databases">
        <title>Xanthobacter tagetidis genome sequencing and assembly.</title>
        <authorList>
            <person name="Maclea K.S."/>
            <person name="Goen A.E."/>
            <person name="Fatima S.A."/>
        </authorList>
    </citation>
    <scope>NUCLEOTIDE SEQUENCE [LARGE SCALE GENOMIC DNA]</scope>
    <source>
        <strain evidence="7 8">ATCC 700314</strain>
    </source>
</reference>
<dbReference type="Pfam" id="PF04066">
    <property type="entry name" value="MrpF_PhaF"/>
    <property type="match status" value="1"/>
</dbReference>
<dbReference type="Proteomes" id="UP000269692">
    <property type="component" value="Unassembled WGS sequence"/>
</dbReference>
<keyword evidence="2" id="KW-1003">Cell membrane</keyword>
<keyword evidence="4 6" id="KW-1133">Transmembrane helix</keyword>
<protein>
    <submittedName>
        <fullName evidence="7">Multiple resistance and pH regulation protein F</fullName>
    </submittedName>
</protein>
<keyword evidence="8" id="KW-1185">Reference proteome</keyword>
<dbReference type="EMBL" id="RCTF01000016">
    <property type="protein sequence ID" value="RLP75182.1"/>
    <property type="molecule type" value="Genomic_DNA"/>
</dbReference>
<evidence type="ECO:0000256" key="6">
    <source>
        <dbReference type="SAM" id="Phobius"/>
    </source>
</evidence>
<evidence type="ECO:0000256" key="2">
    <source>
        <dbReference type="ARBA" id="ARBA00022475"/>
    </source>
</evidence>
<sequence>MADLLFAAGALVLLICGAGLAALWRGEGDIDRMLAFQLLGSGAIAVLLLIAPAMSEPALLDAALLTALLAALAACAYRAALGGRTPPAPDAPERQP</sequence>
<accession>A0A3L7A747</accession>
<dbReference type="RefSeq" id="WP_121624648.1">
    <property type="nucleotide sequence ID" value="NZ_JACIIW010000011.1"/>
</dbReference>
<proteinExistence type="predicted"/>
<dbReference type="GO" id="GO:0015075">
    <property type="term" value="F:monoatomic ion transmembrane transporter activity"/>
    <property type="evidence" value="ECO:0007669"/>
    <property type="project" value="InterPro"/>
</dbReference>
<evidence type="ECO:0000256" key="3">
    <source>
        <dbReference type="ARBA" id="ARBA00022692"/>
    </source>
</evidence>
<organism evidence="7 8">
    <name type="scientific">Xanthobacter tagetidis</name>
    <dbReference type="NCBI Taxonomy" id="60216"/>
    <lineage>
        <taxon>Bacteria</taxon>
        <taxon>Pseudomonadati</taxon>
        <taxon>Pseudomonadota</taxon>
        <taxon>Alphaproteobacteria</taxon>
        <taxon>Hyphomicrobiales</taxon>
        <taxon>Xanthobacteraceae</taxon>
        <taxon>Xanthobacter</taxon>
    </lineage>
</organism>
<evidence type="ECO:0000313" key="8">
    <source>
        <dbReference type="Proteomes" id="UP000269692"/>
    </source>
</evidence>
<evidence type="ECO:0000313" key="7">
    <source>
        <dbReference type="EMBL" id="RLP75182.1"/>
    </source>
</evidence>
<keyword evidence="5 6" id="KW-0472">Membrane</keyword>
<gene>
    <name evidence="7" type="ORF">D9R14_17545</name>
</gene>